<name>A0AAW2X716_9LAMI</name>
<proteinExistence type="predicted"/>
<dbReference type="PANTHER" id="PTHR24186:SF37">
    <property type="entry name" value="PGG DOMAIN-CONTAINING PROTEIN"/>
    <property type="match status" value="1"/>
</dbReference>
<reference evidence="4" key="2">
    <citation type="journal article" date="2024" name="Plant">
        <title>Genomic evolution and insights into agronomic trait innovations of Sesamum species.</title>
        <authorList>
            <person name="Miao H."/>
            <person name="Wang L."/>
            <person name="Qu L."/>
            <person name="Liu H."/>
            <person name="Sun Y."/>
            <person name="Le M."/>
            <person name="Wang Q."/>
            <person name="Wei S."/>
            <person name="Zheng Y."/>
            <person name="Lin W."/>
            <person name="Duan Y."/>
            <person name="Cao H."/>
            <person name="Xiong S."/>
            <person name="Wang X."/>
            <person name="Wei L."/>
            <person name="Li C."/>
            <person name="Ma Q."/>
            <person name="Ju M."/>
            <person name="Zhao R."/>
            <person name="Li G."/>
            <person name="Mu C."/>
            <person name="Tian Q."/>
            <person name="Mei H."/>
            <person name="Zhang T."/>
            <person name="Gao T."/>
            <person name="Zhang H."/>
        </authorList>
    </citation>
    <scope>NUCLEOTIDE SEQUENCE</scope>
    <source>
        <strain evidence="4">KEN1</strain>
    </source>
</reference>
<dbReference type="Gene3D" id="1.25.40.20">
    <property type="entry name" value="Ankyrin repeat-containing domain"/>
    <property type="match status" value="1"/>
</dbReference>
<dbReference type="EMBL" id="JACGWN010000005">
    <property type="protein sequence ID" value="KAL0449421.1"/>
    <property type="molecule type" value="Genomic_DNA"/>
</dbReference>
<dbReference type="InterPro" id="IPR002110">
    <property type="entry name" value="Ankyrin_rpt"/>
</dbReference>
<dbReference type="PROSITE" id="PS50088">
    <property type="entry name" value="ANK_REPEAT"/>
    <property type="match status" value="1"/>
</dbReference>
<dbReference type="AlphaFoldDB" id="A0AAW2X716"/>
<feature type="repeat" description="ANK" evidence="3">
    <location>
        <begin position="50"/>
        <end position="82"/>
    </location>
</feature>
<accession>A0AAW2X716</accession>
<dbReference type="SUPFAM" id="SSF48403">
    <property type="entry name" value="Ankyrin repeat"/>
    <property type="match status" value="1"/>
</dbReference>
<gene>
    <name evidence="4" type="ORF">Slati_1498500</name>
</gene>
<protein>
    <submittedName>
        <fullName evidence="4">Uncharacterized protein</fullName>
    </submittedName>
</protein>
<organism evidence="4">
    <name type="scientific">Sesamum latifolium</name>
    <dbReference type="NCBI Taxonomy" id="2727402"/>
    <lineage>
        <taxon>Eukaryota</taxon>
        <taxon>Viridiplantae</taxon>
        <taxon>Streptophyta</taxon>
        <taxon>Embryophyta</taxon>
        <taxon>Tracheophyta</taxon>
        <taxon>Spermatophyta</taxon>
        <taxon>Magnoliopsida</taxon>
        <taxon>eudicotyledons</taxon>
        <taxon>Gunneridae</taxon>
        <taxon>Pentapetalae</taxon>
        <taxon>asterids</taxon>
        <taxon>lamiids</taxon>
        <taxon>Lamiales</taxon>
        <taxon>Pedaliaceae</taxon>
        <taxon>Sesamum</taxon>
    </lineage>
</organism>
<reference evidence="4" key="1">
    <citation type="submission" date="2020-06" db="EMBL/GenBank/DDBJ databases">
        <authorList>
            <person name="Li T."/>
            <person name="Hu X."/>
            <person name="Zhang T."/>
            <person name="Song X."/>
            <person name="Zhang H."/>
            <person name="Dai N."/>
            <person name="Sheng W."/>
            <person name="Hou X."/>
            <person name="Wei L."/>
        </authorList>
    </citation>
    <scope>NUCLEOTIDE SEQUENCE</scope>
    <source>
        <strain evidence="4">KEN1</strain>
        <tissue evidence="4">Leaf</tissue>
    </source>
</reference>
<dbReference type="Pfam" id="PF12796">
    <property type="entry name" value="Ank_2"/>
    <property type="match status" value="1"/>
</dbReference>
<dbReference type="InterPro" id="IPR036770">
    <property type="entry name" value="Ankyrin_rpt-contain_sf"/>
</dbReference>
<dbReference type="SMART" id="SM00248">
    <property type="entry name" value="ANK"/>
    <property type="match status" value="2"/>
</dbReference>
<evidence type="ECO:0000256" key="3">
    <source>
        <dbReference type="PROSITE-ProRule" id="PRU00023"/>
    </source>
</evidence>
<comment type="caution">
    <text evidence="4">The sequence shown here is derived from an EMBL/GenBank/DDBJ whole genome shotgun (WGS) entry which is preliminary data.</text>
</comment>
<evidence type="ECO:0000256" key="1">
    <source>
        <dbReference type="ARBA" id="ARBA00022737"/>
    </source>
</evidence>
<dbReference type="PANTHER" id="PTHR24186">
    <property type="entry name" value="PROTEIN PHOSPHATASE 1 REGULATORY SUBUNIT"/>
    <property type="match status" value="1"/>
</dbReference>
<sequence>MEGMLFAIAHSGNLQALHDTVLGYAGALLKLHSRGPVKYTLALGFHDWIDGYSPLHFACADGHLQIIKFLLEFGRQKSGVEELCMKTDLDGRTALHSAVVSGKIVIIDVFFVHYSQAANLVTLLQEIVLHLALKHHQRRDSSS</sequence>
<dbReference type="GO" id="GO:0005886">
    <property type="term" value="C:plasma membrane"/>
    <property type="evidence" value="ECO:0007669"/>
    <property type="project" value="TreeGrafter"/>
</dbReference>
<dbReference type="PROSITE" id="PS50297">
    <property type="entry name" value="ANK_REP_REGION"/>
    <property type="match status" value="1"/>
</dbReference>
<keyword evidence="1" id="KW-0677">Repeat</keyword>
<keyword evidence="2 3" id="KW-0040">ANK repeat</keyword>
<evidence type="ECO:0000313" key="4">
    <source>
        <dbReference type="EMBL" id="KAL0449421.1"/>
    </source>
</evidence>
<evidence type="ECO:0000256" key="2">
    <source>
        <dbReference type="ARBA" id="ARBA00023043"/>
    </source>
</evidence>